<accession>A0ABR0KAS2</accession>
<comment type="similarity">
    <text evidence="1">Belongs to the SMC family. SMC5 subfamily.</text>
</comment>
<dbReference type="InterPro" id="IPR038729">
    <property type="entry name" value="Rad50/SbcC_AAA"/>
</dbReference>
<dbReference type="PANTHER" id="PTHR45916">
    <property type="entry name" value="STRUCTURAL MAINTENANCE OF CHROMOSOMES PROTEIN 5"/>
    <property type="match status" value="1"/>
</dbReference>
<evidence type="ECO:0000313" key="7">
    <source>
        <dbReference type="EMBL" id="KAK5092838.1"/>
    </source>
</evidence>
<dbReference type="SUPFAM" id="SSF52540">
    <property type="entry name" value="P-loop containing nucleoside triphosphate hydrolases"/>
    <property type="match status" value="2"/>
</dbReference>
<feature type="coiled-coil region" evidence="4">
    <location>
        <begin position="469"/>
        <end position="503"/>
    </location>
</feature>
<keyword evidence="8" id="KW-1185">Reference proteome</keyword>
<evidence type="ECO:0000259" key="6">
    <source>
        <dbReference type="Pfam" id="PF13476"/>
    </source>
</evidence>
<feature type="domain" description="Rad50/SbcC-type AAA" evidence="6">
    <location>
        <begin position="85"/>
        <end position="287"/>
    </location>
</feature>
<feature type="compositionally biased region" description="Basic residues" evidence="5">
    <location>
        <begin position="1"/>
        <end position="10"/>
    </location>
</feature>
<evidence type="ECO:0000313" key="8">
    <source>
        <dbReference type="Proteomes" id="UP001345013"/>
    </source>
</evidence>
<gene>
    <name evidence="7" type="primary">SMC5</name>
    <name evidence="7" type="ORF">LTR24_004879</name>
</gene>
<evidence type="ECO:0000256" key="4">
    <source>
        <dbReference type="SAM" id="Coils"/>
    </source>
</evidence>
<comment type="caution">
    <text evidence="7">The sequence shown here is derived from an EMBL/GenBank/DDBJ whole genome shotgun (WGS) entry which is preliminary data.</text>
</comment>
<dbReference type="Gene3D" id="3.40.50.300">
    <property type="entry name" value="P-loop containing nucleotide triphosphate hydrolases"/>
    <property type="match status" value="2"/>
</dbReference>
<protein>
    <recommendedName>
        <fullName evidence="2">Structural maintenance of chromosomes protein 5</fullName>
    </recommendedName>
</protein>
<dbReference type="Pfam" id="PF13476">
    <property type="entry name" value="AAA_23"/>
    <property type="match status" value="1"/>
</dbReference>
<evidence type="ECO:0000256" key="5">
    <source>
        <dbReference type="SAM" id="MobiDB-lite"/>
    </source>
</evidence>
<proteinExistence type="inferred from homology"/>
<dbReference type="EMBL" id="JAVRRG010000052">
    <property type="protein sequence ID" value="KAK5092838.1"/>
    <property type="molecule type" value="Genomic_DNA"/>
</dbReference>
<evidence type="ECO:0000256" key="2">
    <source>
        <dbReference type="ARBA" id="ARBA00018687"/>
    </source>
</evidence>
<name>A0ABR0KAS2_9EURO</name>
<evidence type="ECO:0000256" key="1">
    <source>
        <dbReference type="ARBA" id="ARBA00010171"/>
    </source>
</evidence>
<feature type="region of interest" description="Disordered" evidence="5">
    <location>
        <begin position="1"/>
        <end position="51"/>
    </location>
</feature>
<dbReference type="Proteomes" id="UP001345013">
    <property type="component" value="Unassembled WGS sequence"/>
</dbReference>
<dbReference type="PANTHER" id="PTHR45916:SF1">
    <property type="entry name" value="STRUCTURAL MAINTENANCE OF CHROMOSOMES PROTEIN 5"/>
    <property type="match status" value="1"/>
</dbReference>
<keyword evidence="3 4" id="KW-0175">Coiled coil</keyword>
<feature type="coiled-coil region" evidence="4">
    <location>
        <begin position="697"/>
        <end position="731"/>
    </location>
</feature>
<reference evidence="7 8" key="1">
    <citation type="submission" date="2023-08" db="EMBL/GenBank/DDBJ databases">
        <title>Black Yeasts Isolated from many extreme environments.</title>
        <authorList>
            <person name="Coleine C."/>
            <person name="Stajich J.E."/>
            <person name="Selbmann L."/>
        </authorList>
    </citation>
    <scope>NUCLEOTIDE SEQUENCE [LARGE SCALE GENOMIC DNA]</scope>
    <source>
        <strain evidence="7 8">CCFEE 5885</strain>
    </source>
</reference>
<organism evidence="7 8">
    <name type="scientific">Lithohypha guttulata</name>
    <dbReference type="NCBI Taxonomy" id="1690604"/>
    <lineage>
        <taxon>Eukaryota</taxon>
        <taxon>Fungi</taxon>
        <taxon>Dikarya</taxon>
        <taxon>Ascomycota</taxon>
        <taxon>Pezizomycotina</taxon>
        <taxon>Eurotiomycetes</taxon>
        <taxon>Chaetothyriomycetidae</taxon>
        <taxon>Chaetothyriales</taxon>
        <taxon>Trichomeriaceae</taxon>
        <taxon>Lithohypha</taxon>
    </lineage>
</organism>
<sequence length="1209" mass="136837">MPRFNSRRSRAANSSDEGFSRESTPLSTAPNDRKRMRPSTGPENATFDNEARVKSCKGLNANYGEHGDVPMTGTKRKHQPGAIVRVTLINFVTYTSAEFLPGPNLNMVIGPNGTGKSTLVCAICLGLGWGPGLLGRAKDPSEFVKHGHKEATIEIELQRHERGPNRTTENPVITRKIRKDDNKSTFFVNGRPASNKMVLEMVKQNFNIQIDNLCQFLPQDRVVEFAQQNPVQMLETTLEAAADPEVREYHHELKNIREKQLELLHDNKGDRENLDNLEKRQEAQQATVERVKERQATQKKVDHLQKCRPIAKYMEAKAKVSVLKKQKEDLDRETRHLKQESAPALRKVNDKQKYAKAATENLKTHKDEVKRAENECKRIEREIKSYDEQMKDCISRSDAERRGATKDKAELQKHQTDLQRLKVRKEEAPKPFDSRAMNEQVAIHTSRDRELKERGDVLQTEVRDWVDQGKEKKAQAARLNEMIESLNTQAGQQEFKLENISKETHRAWQWIKENNQQFKKEVFGPPAVTCTVKDPSMATRVEAALQISDFKIITVQCNEDFVMLQEELTKKQRLHDISIRTCTTDNLSSFRTPLSDDQLHELGLEHWVIDCLEGPSVVLAMLCQERNLHQTAISNSAVSDAQHEAIARSSLKSYIAGNHSVRMTRRAEYGDAGVSSSIRDIQKARFWTDQPVDTGRKREWHDQIKNINRDLFELKENIQKNQAQVTKIKKERQWEESQAEEIRNDKETKQKALTEWRGLDTKLSSAEEKIAYCRTRMDSFRDRCLEILKQKDDAMFQKAEAVLKYCEAAHTLRELSAKLLEAEIMAIEAQSDSETLQAINASIRDTLQRKEAELKDAEAGFKEARAAAGKYLEQVNIVKAEAEGFASRGDDSLQELLIELAQIKDKPIEEEIDARLESAHAQLELHAGGTEGVNTIRDYEERAKKIDRLRLNLTAFNQEQADLHGAISEVRQVFEKELDDIVSKIDAAFAESFERIGCAGQVAVYKASSVDPADCTEELGGTENGLDFANWAIHISVKFRENEPLSLLDSHRQSGGERAVSTIFYLMALQSLSKSPFRVVDEINQGMDPRNERMVHGRMVDVAADNEKLVEEGKSSGSQYFLITPKLLSGLKYQRGMTVLCIVSGENMPSATDTKRRDEDGNEHTVKGRKIDFAAFASRAKELGMGRSSAAAGRRVDSGVAMKSVPVGA</sequence>
<dbReference type="InterPro" id="IPR027417">
    <property type="entry name" value="P-loop_NTPase"/>
</dbReference>
<feature type="compositionally biased region" description="Polar residues" evidence="5">
    <location>
        <begin position="21"/>
        <end position="30"/>
    </location>
</feature>
<evidence type="ECO:0000256" key="3">
    <source>
        <dbReference type="ARBA" id="ARBA00023054"/>
    </source>
</evidence>
<feature type="coiled-coil region" evidence="4">
    <location>
        <begin position="812"/>
        <end position="867"/>
    </location>
</feature>
<feature type="coiled-coil region" evidence="4">
    <location>
        <begin position="267"/>
        <end position="424"/>
    </location>
</feature>